<dbReference type="GO" id="GO:0006633">
    <property type="term" value="P:fatty acid biosynthetic process"/>
    <property type="evidence" value="ECO:0007669"/>
    <property type="project" value="InterPro"/>
</dbReference>
<accession>W0RJL9</accession>
<dbReference type="HOGENOM" id="CLU_039592_3_1_0"/>
<dbReference type="KEGG" id="gba:J421_3732"/>
<keyword evidence="1" id="KW-0808">Transferase</keyword>
<protein>
    <submittedName>
        <fullName evidence="5">3-Oxoacyl-[acyl-carrier-protein (ACP)] synthase III</fullName>
    </submittedName>
</protein>
<evidence type="ECO:0000259" key="3">
    <source>
        <dbReference type="Pfam" id="PF08541"/>
    </source>
</evidence>
<dbReference type="InParanoid" id="W0RJL9"/>
<keyword evidence="2" id="KW-0012">Acyltransferase</keyword>
<evidence type="ECO:0000313" key="6">
    <source>
        <dbReference type="Proteomes" id="UP000019151"/>
    </source>
</evidence>
<dbReference type="Proteomes" id="UP000019151">
    <property type="component" value="Chromosome"/>
</dbReference>
<dbReference type="PANTHER" id="PTHR34069">
    <property type="entry name" value="3-OXOACYL-[ACYL-CARRIER-PROTEIN] SYNTHASE 3"/>
    <property type="match status" value="1"/>
</dbReference>
<dbReference type="InterPro" id="IPR013751">
    <property type="entry name" value="ACP_syn_III_N"/>
</dbReference>
<dbReference type="Pfam" id="PF08545">
    <property type="entry name" value="ACP_syn_III"/>
    <property type="match status" value="1"/>
</dbReference>
<evidence type="ECO:0000256" key="2">
    <source>
        <dbReference type="ARBA" id="ARBA00023315"/>
    </source>
</evidence>
<dbReference type="CDD" id="cd00830">
    <property type="entry name" value="KAS_III"/>
    <property type="match status" value="1"/>
</dbReference>
<evidence type="ECO:0000313" key="5">
    <source>
        <dbReference type="EMBL" id="AHG91269.1"/>
    </source>
</evidence>
<organism evidence="5 6">
    <name type="scientific">Gemmatirosa kalamazoonensis</name>
    <dbReference type="NCBI Taxonomy" id="861299"/>
    <lineage>
        <taxon>Bacteria</taxon>
        <taxon>Pseudomonadati</taxon>
        <taxon>Gemmatimonadota</taxon>
        <taxon>Gemmatimonadia</taxon>
        <taxon>Gemmatimonadales</taxon>
        <taxon>Gemmatimonadaceae</taxon>
        <taxon>Gemmatirosa</taxon>
    </lineage>
</organism>
<keyword evidence="6" id="KW-1185">Reference proteome</keyword>
<dbReference type="PANTHER" id="PTHR34069:SF2">
    <property type="entry name" value="BETA-KETOACYL-[ACYL-CARRIER-PROTEIN] SYNTHASE III"/>
    <property type="match status" value="1"/>
</dbReference>
<dbReference type="GO" id="GO:0004315">
    <property type="term" value="F:3-oxoacyl-[acyl-carrier-protein] synthase activity"/>
    <property type="evidence" value="ECO:0007669"/>
    <property type="project" value="InterPro"/>
</dbReference>
<dbReference type="InterPro" id="IPR016039">
    <property type="entry name" value="Thiolase-like"/>
</dbReference>
<proteinExistence type="predicted"/>
<dbReference type="GO" id="GO:0044550">
    <property type="term" value="P:secondary metabolite biosynthetic process"/>
    <property type="evidence" value="ECO:0007669"/>
    <property type="project" value="TreeGrafter"/>
</dbReference>
<feature type="domain" description="Beta-ketoacyl-[acyl-carrier-protein] synthase III N-terminal" evidence="4">
    <location>
        <begin position="117"/>
        <end position="195"/>
    </location>
</feature>
<dbReference type="PATRIC" id="fig|861299.3.peg.3787"/>
<dbReference type="Pfam" id="PF08541">
    <property type="entry name" value="ACP_syn_III_C"/>
    <property type="match status" value="1"/>
</dbReference>
<dbReference type="Gene3D" id="3.40.47.10">
    <property type="match status" value="1"/>
</dbReference>
<evidence type="ECO:0000259" key="4">
    <source>
        <dbReference type="Pfam" id="PF08545"/>
    </source>
</evidence>
<reference evidence="5 6" key="1">
    <citation type="journal article" date="2014" name="Genome Announc.">
        <title>Genome Sequence and Methylome of Soil Bacterium Gemmatirosa kalamazoonensis KBS708T, a Member of the Rarely Cultivated Gemmatimonadetes Phylum.</title>
        <authorList>
            <person name="Debruyn J.M."/>
            <person name="Radosevich M."/>
            <person name="Wommack K.E."/>
            <person name="Polson S.W."/>
            <person name="Hauser L.J."/>
            <person name="Fawaz M.N."/>
            <person name="Korlach J."/>
            <person name="Tsai Y.C."/>
        </authorList>
    </citation>
    <scope>NUCLEOTIDE SEQUENCE [LARGE SCALE GENOMIC DNA]</scope>
    <source>
        <strain evidence="5 6">KBS708</strain>
    </source>
</reference>
<dbReference type="InterPro" id="IPR013747">
    <property type="entry name" value="ACP_syn_III_C"/>
</dbReference>
<dbReference type="STRING" id="861299.J421_3732"/>
<gene>
    <name evidence="5" type="ORF">J421_3732</name>
</gene>
<dbReference type="NCBIfam" id="NF006829">
    <property type="entry name" value="PRK09352.1"/>
    <property type="match status" value="1"/>
</dbReference>
<dbReference type="EMBL" id="CP007128">
    <property type="protein sequence ID" value="AHG91269.1"/>
    <property type="molecule type" value="Genomic_DNA"/>
</dbReference>
<sequence>MTANGSSAGVRHAAITGTGSYAPARVVTNAELSAALGTDVDDFVSNTLGIRERRWCADDESTADLAERAARRALNDAGVAAEDVDLLIVATDTPEYVSPATSAVVQGRLGAWRAGTFDVNSGCAGFVTALDVAWKYVRADERYSRVLVVGAYAMSKFLDRADKKTSTIFADGAGAVMLEASRAHGIVASELYADGRLAPGMGVFAGGTAEPITEAVLREGYRNRLRFVQKYPASVNEEGWPRIARSVLARAGASVDDVGLWLWTQVNRSTIETVMRTLDAPMERAHTVMHKWGYTGSACLPMALDDAARAGRLGDGDLVLLTGSGAGLSMGCVALRWRDA</sequence>
<evidence type="ECO:0000256" key="1">
    <source>
        <dbReference type="ARBA" id="ARBA00022679"/>
    </source>
</evidence>
<dbReference type="SUPFAM" id="SSF53901">
    <property type="entry name" value="Thiolase-like"/>
    <property type="match status" value="1"/>
</dbReference>
<name>W0RJL9_9BACT</name>
<feature type="domain" description="Beta-ketoacyl-[acyl-carrier-protein] synthase III C-terminal" evidence="3">
    <location>
        <begin position="248"/>
        <end position="337"/>
    </location>
</feature>
<dbReference type="eggNOG" id="COG0332">
    <property type="taxonomic scope" value="Bacteria"/>
</dbReference>
<dbReference type="AlphaFoldDB" id="W0RJL9"/>